<evidence type="ECO:0000256" key="3">
    <source>
        <dbReference type="ARBA" id="ARBA00022454"/>
    </source>
</evidence>
<dbReference type="PROSITE" id="PS50114">
    <property type="entry name" value="GATA_ZN_FINGER_2"/>
    <property type="match status" value="1"/>
</dbReference>
<keyword evidence="15" id="KW-1185">Reference proteome</keyword>
<dbReference type="InterPro" id="IPR013088">
    <property type="entry name" value="Znf_NHR/GATA"/>
</dbReference>
<feature type="domain" description="AWS" evidence="13">
    <location>
        <begin position="378"/>
        <end position="428"/>
    </location>
</feature>
<gene>
    <name evidence="14" type="ORF">O0I10_002302</name>
</gene>
<feature type="region of interest" description="Disordered" evidence="9">
    <location>
        <begin position="1"/>
        <end position="79"/>
    </location>
</feature>
<evidence type="ECO:0000256" key="6">
    <source>
        <dbReference type="ARBA" id="ARBA00022691"/>
    </source>
</evidence>
<dbReference type="InterPro" id="IPR003616">
    <property type="entry name" value="Post-SET_dom"/>
</dbReference>
<dbReference type="RefSeq" id="XP_058346884.1">
    <property type="nucleotide sequence ID" value="XM_058482386.1"/>
</dbReference>
<keyword evidence="4" id="KW-0489">Methyltransferase</keyword>
<keyword evidence="8" id="KW-0862">Zinc</keyword>
<evidence type="ECO:0000256" key="2">
    <source>
        <dbReference type="ARBA" id="ARBA00004286"/>
    </source>
</evidence>
<feature type="region of interest" description="Disordered" evidence="9">
    <location>
        <begin position="105"/>
        <end position="133"/>
    </location>
</feature>
<dbReference type="CDD" id="cd00202">
    <property type="entry name" value="ZnF_GATA"/>
    <property type="match status" value="1"/>
</dbReference>
<dbReference type="EMBL" id="JARTCD010000006">
    <property type="protein sequence ID" value="KAJ8661971.1"/>
    <property type="molecule type" value="Genomic_DNA"/>
</dbReference>
<dbReference type="SUPFAM" id="SSF82199">
    <property type="entry name" value="SET domain"/>
    <property type="match status" value="1"/>
</dbReference>
<dbReference type="InterPro" id="IPR000679">
    <property type="entry name" value="Znf_GATA"/>
</dbReference>
<dbReference type="SUPFAM" id="SSF57716">
    <property type="entry name" value="Glucocorticoid receptor-like (DNA-binding domain)"/>
    <property type="match status" value="1"/>
</dbReference>
<feature type="compositionally biased region" description="Basic residues" evidence="9">
    <location>
        <begin position="225"/>
        <end position="236"/>
    </location>
</feature>
<keyword evidence="5" id="KW-0808">Transferase</keyword>
<evidence type="ECO:0000313" key="14">
    <source>
        <dbReference type="EMBL" id="KAJ8661971.1"/>
    </source>
</evidence>
<dbReference type="GO" id="GO:0008270">
    <property type="term" value="F:zinc ion binding"/>
    <property type="evidence" value="ECO:0007669"/>
    <property type="project" value="UniProtKB-KW"/>
</dbReference>
<evidence type="ECO:0000313" key="15">
    <source>
        <dbReference type="Proteomes" id="UP001234581"/>
    </source>
</evidence>
<proteinExistence type="predicted"/>
<feature type="compositionally biased region" description="Basic and acidic residues" evidence="9">
    <location>
        <begin position="41"/>
        <end position="53"/>
    </location>
</feature>
<dbReference type="GO" id="GO:0005634">
    <property type="term" value="C:nucleus"/>
    <property type="evidence" value="ECO:0007669"/>
    <property type="project" value="UniProtKB-SubCell"/>
</dbReference>
<reference evidence="14 15" key="1">
    <citation type="submission" date="2023-03" db="EMBL/GenBank/DDBJ databases">
        <title>Genome sequence of Lichtheimia ornata CBS 291.66.</title>
        <authorList>
            <person name="Mohabir J.T."/>
            <person name="Shea T.P."/>
            <person name="Kurbessoian T."/>
            <person name="Berby B."/>
            <person name="Fontaine J."/>
            <person name="Livny J."/>
            <person name="Gnirke A."/>
            <person name="Stajich J.E."/>
            <person name="Cuomo C.A."/>
        </authorList>
    </citation>
    <scope>NUCLEOTIDE SEQUENCE [LARGE SCALE GENOMIC DNA]</scope>
    <source>
        <strain evidence="14">CBS 291.66</strain>
    </source>
</reference>
<dbReference type="GeneID" id="83209720"/>
<name>A0AAD7Y1V7_9FUNG</name>
<evidence type="ECO:0000256" key="4">
    <source>
        <dbReference type="ARBA" id="ARBA00022603"/>
    </source>
</evidence>
<comment type="caution">
    <text evidence="14">The sequence shown here is derived from an EMBL/GenBank/DDBJ whole genome shotgun (WGS) entry which is preliminary data.</text>
</comment>
<dbReference type="SMART" id="SM00401">
    <property type="entry name" value="ZnF_GATA"/>
    <property type="match status" value="1"/>
</dbReference>
<dbReference type="Pfam" id="PF00856">
    <property type="entry name" value="SET"/>
    <property type="match status" value="1"/>
</dbReference>
<dbReference type="GO" id="GO:0042054">
    <property type="term" value="F:histone methyltransferase activity"/>
    <property type="evidence" value="ECO:0007669"/>
    <property type="project" value="InterPro"/>
</dbReference>
<dbReference type="GO" id="GO:0006355">
    <property type="term" value="P:regulation of DNA-templated transcription"/>
    <property type="evidence" value="ECO:0007669"/>
    <property type="project" value="InterPro"/>
</dbReference>
<evidence type="ECO:0000259" key="11">
    <source>
        <dbReference type="PROSITE" id="PS50280"/>
    </source>
</evidence>
<evidence type="ECO:0000256" key="7">
    <source>
        <dbReference type="ARBA" id="ARBA00023242"/>
    </source>
</evidence>
<dbReference type="InterPro" id="IPR001214">
    <property type="entry name" value="SET_dom"/>
</dbReference>
<dbReference type="PROSITE" id="PS50280">
    <property type="entry name" value="SET"/>
    <property type="match status" value="1"/>
</dbReference>
<evidence type="ECO:0008006" key="16">
    <source>
        <dbReference type="Google" id="ProtNLM"/>
    </source>
</evidence>
<keyword evidence="8" id="KW-0479">Metal-binding</keyword>
<evidence type="ECO:0000256" key="5">
    <source>
        <dbReference type="ARBA" id="ARBA00022679"/>
    </source>
</evidence>
<dbReference type="PROSITE" id="PS50868">
    <property type="entry name" value="POST_SET"/>
    <property type="match status" value="1"/>
</dbReference>
<evidence type="ECO:0000259" key="10">
    <source>
        <dbReference type="PROSITE" id="PS50114"/>
    </source>
</evidence>
<dbReference type="PROSITE" id="PS51215">
    <property type="entry name" value="AWS"/>
    <property type="match status" value="1"/>
</dbReference>
<comment type="subcellular location">
    <subcellularLocation>
        <location evidence="2">Chromosome</location>
    </subcellularLocation>
    <subcellularLocation>
        <location evidence="1">Nucleus</location>
    </subcellularLocation>
</comment>
<organism evidence="14 15">
    <name type="scientific">Lichtheimia ornata</name>
    <dbReference type="NCBI Taxonomy" id="688661"/>
    <lineage>
        <taxon>Eukaryota</taxon>
        <taxon>Fungi</taxon>
        <taxon>Fungi incertae sedis</taxon>
        <taxon>Mucoromycota</taxon>
        <taxon>Mucoromycotina</taxon>
        <taxon>Mucoromycetes</taxon>
        <taxon>Mucorales</taxon>
        <taxon>Lichtheimiaceae</taxon>
        <taxon>Lichtheimia</taxon>
    </lineage>
</organism>
<dbReference type="GO" id="GO:0043565">
    <property type="term" value="F:sequence-specific DNA binding"/>
    <property type="evidence" value="ECO:0007669"/>
    <property type="project" value="InterPro"/>
</dbReference>
<dbReference type="InterPro" id="IPR050777">
    <property type="entry name" value="SET2_Histone-Lys_MeTrsfase"/>
</dbReference>
<dbReference type="SMART" id="SM00508">
    <property type="entry name" value="PostSET"/>
    <property type="match status" value="1"/>
</dbReference>
<accession>A0AAD7Y1V7</accession>
<keyword evidence="8" id="KW-0863">Zinc-finger</keyword>
<dbReference type="Gene3D" id="3.30.50.10">
    <property type="entry name" value="Erythroid Transcription Factor GATA-1, subunit A"/>
    <property type="match status" value="1"/>
</dbReference>
<feature type="domain" description="GATA-type" evidence="10">
    <location>
        <begin position="163"/>
        <end position="202"/>
    </location>
</feature>
<dbReference type="SMART" id="SM00317">
    <property type="entry name" value="SET"/>
    <property type="match status" value="1"/>
</dbReference>
<dbReference type="Pfam" id="PF00320">
    <property type="entry name" value="GATA"/>
    <property type="match status" value="1"/>
</dbReference>
<dbReference type="Proteomes" id="UP001234581">
    <property type="component" value="Unassembled WGS sequence"/>
</dbReference>
<dbReference type="AlphaFoldDB" id="A0AAD7Y1V7"/>
<dbReference type="InterPro" id="IPR046341">
    <property type="entry name" value="SET_dom_sf"/>
</dbReference>
<feature type="domain" description="Post-SET" evidence="12">
    <location>
        <begin position="556"/>
        <end position="572"/>
    </location>
</feature>
<feature type="domain" description="SET" evidence="11">
    <location>
        <begin position="431"/>
        <end position="548"/>
    </location>
</feature>
<evidence type="ECO:0000256" key="8">
    <source>
        <dbReference type="PROSITE-ProRule" id="PRU00094"/>
    </source>
</evidence>
<dbReference type="Gene3D" id="2.170.270.10">
    <property type="entry name" value="SET domain"/>
    <property type="match status" value="1"/>
</dbReference>
<evidence type="ECO:0000256" key="1">
    <source>
        <dbReference type="ARBA" id="ARBA00004123"/>
    </source>
</evidence>
<evidence type="ECO:0000259" key="12">
    <source>
        <dbReference type="PROSITE" id="PS50868"/>
    </source>
</evidence>
<dbReference type="InterPro" id="IPR006560">
    <property type="entry name" value="AWS_dom"/>
</dbReference>
<feature type="region of interest" description="Disordered" evidence="9">
    <location>
        <begin position="205"/>
        <end position="265"/>
    </location>
</feature>
<dbReference type="GO" id="GO:0005694">
    <property type="term" value="C:chromosome"/>
    <property type="evidence" value="ECO:0007669"/>
    <property type="project" value="UniProtKB-SubCell"/>
</dbReference>
<evidence type="ECO:0000256" key="9">
    <source>
        <dbReference type="SAM" id="MobiDB-lite"/>
    </source>
</evidence>
<keyword evidence="7" id="KW-0539">Nucleus</keyword>
<keyword evidence="6" id="KW-0949">S-adenosyl-L-methionine</keyword>
<feature type="compositionally biased region" description="Low complexity" evidence="9">
    <location>
        <begin position="252"/>
        <end position="262"/>
    </location>
</feature>
<protein>
    <recommendedName>
        <fullName evidence="16">SET domain-containing protein</fullName>
    </recommendedName>
</protein>
<feature type="compositionally biased region" description="Low complexity" evidence="9">
    <location>
        <begin position="120"/>
        <end position="133"/>
    </location>
</feature>
<sequence length="580" mass="64092">MTAIPQPPASTTTLGISAAGAHDLPQPLNDMTNTNDMLQFDSEKGMIDDDSPRILDPQELAAAASSTTMKGSDADGDDKTTMVDASVMAVVDAFKEPPDVALSLDTANDETPIPTSQESSVTTPVDTPNDTTSLVKSHIESSSSSSAAAAAAADISVKEISITPPNKWCRRCGVTETARWRGGPLGTSTLCNACGLRWKNRGYPTQGYDHMTYPPPALPEDERPTKRRAITRRRNRSSNSKTDDTSSEDESTTPTTTTKSSSAPQIEEHIASLSDFIPQDTFQRLLCQRKSFLKAGMYSTHYKQPLNGKKKSTTKEKKKFSLPLPMHQGVWLLRKEKEFSLPPSIVEEHSLGILAPTYIQITSNIPLGAKGKGKHGVQETPPCQCKRPVEGKMGCGEDCLNRMMFYECDPHTCASGDQCGNRRFQNKAFVKELEPFQTMQGRGWGLRTLVDIPKGQLITEYCGEIITQDMCDQRMRTTYKNKQNFYFLEYSPGLVIDAGIKGSQARFINHSCEPNCHIEKWSLRNEIFVGVFASRDISKDEELFYDYNFATFGGGQDQTCYCGSPQCRGTMGRKSRRDRA</sequence>
<dbReference type="PANTHER" id="PTHR22884">
    <property type="entry name" value="SET DOMAIN PROTEINS"/>
    <property type="match status" value="1"/>
</dbReference>
<dbReference type="GO" id="GO:0032259">
    <property type="term" value="P:methylation"/>
    <property type="evidence" value="ECO:0007669"/>
    <property type="project" value="UniProtKB-KW"/>
</dbReference>
<keyword evidence="3" id="KW-0158">Chromosome</keyword>
<dbReference type="SMART" id="SM00570">
    <property type="entry name" value="AWS"/>
    <property type="match status" value="1"/>
</dbReference>
<evidence type="ECO:0000259" key="13">
    <source>
        <dbReference type="PROSITE" id="PS51215"/>
    </source>
</evidence>
<dbReference type="Pfam" id="PF17907">
    <property type="entry name" value="AWS"/>
    <property type="match status" value="1"/>
</dbReference>